<evidence type="ECO:0000259" key="11">
    <source>
        <dbReference type="Pfam" id="PF01370"/>
    </source>
</evidence>
<dbReference type="PANTHER" id="PTHR43725:SF47">
    <property type="entry name" value="UDP-GLUCOSE 4-EPIMERASE"/>
    <property type="match status" value="1"/>
</dbReference>
<dbReference type="KEGG" id="als:DJ013_07925"/>
<keyword evidence="10" id="KW-0119">Carbohydrate metabolism</keyword>
<dbReference type="EMBL" id="CP029480">
    <property type="protein sequence ID" value="AWV98104.1"/>
    <property type="molecule type" value="Genomic_DNA"/>
</dbReference>
<gene>
    <name evidence="12" type="primary">galE</name>
    <name evidence="12" type="ORF">DJ013_07925</name>
</gene>
<dbReference type="GO" id="GO:0003978">
    <property type="term" value="F:UDP-glucose 4-epimerase activity"/>
    <property type="evidence" value="ECO:0007669"/>
    <property type="project" value="UniProtKB-UniRule"/>
</dbReference>
<accession>A0A2Z4GAC9</accession>
<comment type="cofactor">
    <cofactor evidence="2 10">
        <name>NAD(+)</name>
        <dbReference type="ChEBI" id="CHEBI:57540"/>
    </cofactor>
</comment>
<evidence type="ECO:0000256" key="5">
    <source>
        <dbReference type="ARBA" id="ARBA00013189"/>
    </source>
</evidence>
<keyword evidence="7 10" id="KW-0520">NAD</keyword>
<evidence type="ECO:0000256" key="1">
    <source>
        <dbReference type="ARBA" id="ARBA00000083"/>
    </source>
</evidence>
<dbReference type="AlphaFoldDB" id="A0A2Z4GAC9"/>
<comment type="subunit">
    <text evidence="10">Homodimer.</text>
</comment>
<dbReference type="InterPro" id="IPR005886">
    <property type="entry name" value="UDP_G4E"/>
</dbReference>
<dbReference type="SUPFAM" id="SSF51735">
    <property type="entry name" value="NAD(P)-binding Rossmann-fold domains"/>
    <property type="match status" value="1"/>
</dbReference>
<reference evidence="12 13" key="1">
    <citation type="submission" date="2018-05" db="EMBL/GenBank/DDBJ databases">
        <title>Complete genome sequence of Arcticibacterium luteifluviistationis SM1504T, a cytophagaceae bacterium isolated from Arctic surface seawater.</title>
        <authorList>
            <person name="Li Y."/>
            <person name="Qin Q.-L."/>
        </authorList>
    </citation>
    <scope>NUCLEOTIDE SEQUENCE [LARGE SCALE GENOMIC DNA]</scope>
    <source>
        <strain evidence="12 13">SM1504</strain>
    </source>
</reference>
<dbReference type="NCBIfam" id="TIGR01179">
    <property type="entry name" value="galE"/>
    <property type="match status" value="1"/>
</dbReference>
<evidence type="ECO:0000256" key="9">
    <source>
        <dbReference type="ARBA" id="ARBA00023235"/>
    </source>
</evidence>
<evidence type="ECO:0000256" key="10">
    <source>
        <dbReference type="RuleBase" id="RU366046"/>
    </source>
</evidence>
<dbReference type="InterPro" id="IPR036291">
    <property type="entry name" value="NAD(P)-bd_dom_sf"/>
</dbReference>
<dbReference type="EC" id="5.1.3.2" evidence="5 10"/>
<evidence type="ECO:0000256" key="4">
    <source>
        <dbReference type="ARBA" id="ARBA00007637"/>
    </source>
</evidence>
<dbReference type="GO" id="GO:0005829">
    <property type="term" value="C:cytosol"/>
    <property type="evidence" value="ECO:0007669"/>
    <property type="project" value="TreeGrafter"/>
</dbReference>
<dbReference type="Gene3D" id="3.90.25.10">
    <property type="entry name" value="UDP-galactose 4-epimerase, domain 1"/>
    <property type="match status" value="1"/>
</dbReference>
<dbReference type="UniPathway" id="UPA00214"/>
<evidence type="ECO:0000313" key="13">
    <source>
        <dbReference type="Proteomes" id="UP000249873"/>
    </source>
</evidence>
<protein>
    <recommendedName>
        <fullName evidence="6 10">UDP-glucose 4-epimerase</fullName>
        <ecNumber evidence="5 10">5.1.3.2</ecNumber>
    </recommendedName>
</protein>
<keyword evidence="9 10" id="KW-0413">Isomerase</keyword>
<name>A0A2Z4GAC9_9BACT</name>
<dbReference type="GO" id="GO:0006012">
    <property type="term" value="P:galactose metabolic process"/>
    <property type="evidence" value="ECO:0007669"/>
    <property type="project" value="UniProtKB-UniPathway"/>
</dbReference>
<dbReference type="PANTHER" id="PTHR43725">
    <property type="entry name" value="UDP-GLUCOSE 4-EPIMERASE"/>
    <property type="match status" value="1"/>
</dbReference>
<comment type="catalytic activity">
    <reaction evidence="1 10">
        <text>UDP-alpha-D-glucose = UDP-alpha-D-galactose</text>
        <dbReference type="Rhea" id="RHEA:22168"/>
        <dbReference type="ChEBI" id="CHEBI:58885"/>
        <dbReference type="ChEBI" id="CHEBI:66914"/>
        <dbReference type="EC" id="5.1.3.2"/>
    </reaction>
</comment>
<organism evidence="12 13">
    <name type="scientific">Arcticibacterium luteifluviistationis</name>
    <dbReference type="NCBI Taxonomy" id="1784714"/>
    <lineage>
        <taxon>Bacteria</taxon>
        <taxon>Pseudomonadati</taxon>
        <taxon>Bacteroidota</taxon>
        <taxon>Cytophagia</taxon>
        <taxon>Cytophagales</taxon>
        <taxon>Leadbetterellaceae</taxon>
        <taxon>Arcticibacterium</taxon>
    </lineage>
</organism>
<keyword evidence="13" id="KW-1185">Reference proteome</keyword>
<evidence type="ECO:0000256" key="8">
    <source>
        <dbReference type="ARBA" id="ARBA00023144"/>
    </source>
</evidence>
<evidence type="ECO:0000313" key="12">
    <source>
        <dbReference type="EMBL" id="AWV98104.1"/>
    </source>
</evidence>
<comment type="similarity">
    <text evidence="4 10">Belongs to the NAD(P)-dependent epimerase/dehydratase family.</text>
</comment>
<dbReference type="Proteomes" id="UP000249873">
    <property type="component" value="Chromosome"/>
</dbReference>
<dbReference type="CDD" id="cd05247">
    <property type="entry name" value="UDP_G4E_1_SDR_e"/>
    <property type="match status" value="1"/>
</dbReference>
<dbReference type="RefSeq" id="WP_111371206.1">
    <property type="nucleotide sequence ID" value="NZ_CP029480.1"/>
</dbReference>
<evidence type="ECO:0000256" key="3">
    <source>
        <dbReference type="ARBA" id="ARBA00004947"/>
    </source>
</evidence>
<proteinExistence type="inferred from homology"/>
<keyword evidence="8" id="KW-0299">Galactose metabolism</keyword>
<feature type="domain" description="NAD-dependent epimerase/dehydratase" evidence="11">
    <location>
        <begin position="3"/>
        <end position="264"/>
    </location>
</feature>
<evidence type="ECO:0000256" key="7">
    <source>
        <dbReference type="ARBA" id="ARBA00023027"/>
    </source>
</evidence>
<comment type="pathway">
    <text evidence="3 10">Carbohydrate metabolism; galactose metabolism.</text>
</comment>
<dbReference type="OrthoDB" id="9811743at2"/>
<dbReference type="Gene3D" id="3.40.50.720">
    <property type="entry name" value="NAD(P)-binding Rossmann-like Domain"/>
    <property type="match status" value="1"/>
</dbReference>
<evidence type="ECO:0000256" key="6">
    <source>
        <dbReference type="ARBA" id="ARBA00018569"/>
    </source>
</evidence>
<evidence type="ECO:0000256" key="2">
    <source>
        <dbReference type="ARBA" id="ARBA00001911"/>
    </source>
</evidence>
<sequence length="338" mass="37028">MNILVTGGAGFIGSHTVVELVAAGHKPIIIDDFSNSDKSVLTGLRNILGYDVDFVEGDCNDESVLNKVFTDFSIDGVIHFAAAKAVGESVKLPLKYYEMNVGSLITLIKVMEAQKVSKLVFSSSCTVYGEPDIVPVTEETPRKPANSPYGNTKTIGEDILRDSVISGGNFQFVALRYFNPVGAHESAEIGELPNGVPSNLVPYITQAAIGLRDSLTIFGDDYDTADGTNIRDFIHVVDLAKAHVTAFEYLNKAPENFYDVFNVGSGQGNSVLELVKTFEKVNDLKLNYSIGNRRDGDTVKIYGDVTKANKILNWKTEKTLEDALKDAWRWECKLAKQK</sequence>
<dbReference type="Pfam" id="PF01370">
    <property type="entry name" value="Epimerase"/>
    <property type="match status" value="1"/>
</dbReference>
<dbReference type="InterPro" id="IPR001509">
    <property type="entry name" value="Epimerase_deHydtase"/>
</dbReference>